<dbReference type="Gramene" id="Mp1g29580.1">
    <property type="protein sequence ID" value="Mp1g29580.1.cds1"/>
    <property type="gene ID" value="Mp1g29580"/>
</dbReference>
<gene>
    <name evidence="1" type="ORF">MARPO_0139s0017</name>
</gene>
<protein>
    <submittedName>
        <fullName evidence="1">Uncharacterized protein</fullName>
    </submittedName>
</protein>
<keyword evidence="2" id="KW-1185">Reference proteome</keyword>
<evidence type="ECO:0000313" key="1">
    <source>
        <dbReference type="EMBL" id="PTQ29541.1"/>
    </source>
</evidence>
<accession>A0A2R6W6R4</accession>
<name>A0A2R6W6R4_MARPO</name>
<evidence type="ECO:0000313" key="2">
    <source>
        <dbReference type="Proteomes" id="UP000244005"/>
    </source>
</evidence>
<dbReference type="AlphaFoldDB" id="A0A2R6W6R4"/>
<dbReference type="EMBL" id="KZ772811">
    <property type="protein sequence ID" value="PTQ29541.1"/>
    <property type="molecule type" value="Genomic_DNA"/>
</dbReference>
<dbReference type="Proteomes" id="UP000244005">
    <property type="component" value="Unassembled WGS sequence"/>
</dbReference>
<reference evidence="2" key="1">
    <citation type="journal article" date="2017" name="Cell">
        <title>Insights into land plant evolution garnered from the Marchantia polymorpha genome.</title>
        <authorList>
            <person name="Bowman J.L."/>
            <person name="Kohchi T."/>
            <person name="Yamato K.T."/>
            <person name="Jenkins J."/>
            <person name="Shu S."/>
            <person name="Ishizaki K."/>
            <person name="Yamaoka S."/>
            <person name="Nishihama R."/>
            <person name="Nakamura Y."/>
            <person name="Berger F."/>
            <person name="Adam C."/>
            <person name="Aki S.S."/>
            <person name="Althoff F."/>
            <person name="Araki T."/>
            <person name="Arteaga-Vazquez M.A."/>
            <person name="Balasubrmanian S."/>
            <person name="Barry K."/>
            <person name="Bauer D."/>
            <person name="Boehm C.R."/>
            <person name="Briginshaw L."/>
            <person name="Caballero-Perez J."/>
            <person name="Catarino B."/>
            <person name="Chen F."/>
            <person name="Chiyoda S."/>
            <person name="Chovatia M."/>
            <person name="Davies K.M."/>
            <person name="Delmans M."/>
            <person name="Demura T."/>
            <person name="Dierschke T."/>
            <person name="Dolan L."/>
            <person name="Dorantes-Acosta A.E."/>
            <person name="Eklund D.M."/>
            <person name="Florent S.N."/>
            <person name="Flores-Sandoval E."/>
            <person name="Fujiyama A."/>
            <person name="Fukuzawa H."/>
            <person name="Galik B."/>
            <person name="Grimanelli D."/>
            <person name="Grimwood J."/>
            <person name="Grossniklaus U."/>
            <person name="Hamada T."/>
            <person name="Haseloff J."/>
            <person name="Hetherington A.J."/>
            <person name="Higo A."/>
            <person name="Hirakawa Y."/>
            <person name="Hundley H.N."/>
            <person name="Ikeda Y."/>
            <person name="Inoue K."/>
            <person name="Inoue S.I."/>
            <person name="Ishida S."/>
            <person name="Jia Q."/>
            <person name="Kakita M."/>
            <person name="Kanazawa T."/>
            <person name="Kawai Y."/>
            <person name="Kawashima T."/>
            <person name="Kennedy M."/>
            <person name="Kinose K."/>
            <person name="Kinoshita T."/>
            <person name="Kohara Y."/>
            <person name="Koide E."/>
            <person name="Komatsu K."/>
            <person name="Kopischke S."/>
            <person name="Kubo M."/>
            <person name="Kyozuka J."/>
            <person name="Lagercrantz U."/>
            <person name="Lin S.S."/>
            <person name="Lindquist E."/>
            <person name="Lipzen A.M."/>
            <person name="Lu C.W."/>
            <person name="De Luna E."/>
            <person name="Martienssen R.A."/>
            <person name="Minamino N."/>
            <person name="Mizutani M."/>
            <person name="Mizutani M."/>
            <person name="Mochizuki N."/>
            <person name="Monte I."/>
            <person name="Mosher R."/>
            <person name="Nagasaki H."/>
            <person name="Nakagami H."/>
            <person name="Naramoto S."/>
            <person name="Nishitani K."/>
            <person name="Ohtani M."/>
            <person name="Okamoto T."/>
            <person name="Okumura M."/>
            <person name="Phillips J."/>
            <person name="Pollak B."/>
            <person name="Reinders A."/>
            <person name="Rovekamp M."/>
            <person name="Sano R."/>
            <person name="Sawa S."/>
            <person name="Schmid M.W."/>
            <person name="Shirakawa M."/>
            <person name="Solano R."/>
            <person name="Spunde A."/>
            <person name="Suetsugu N."/>
            <person name="Sugano S."/>
            <person name="Sugiyama A."/>
            <person name="Sun R."/>
            <person name="Suzuki Y."/>
            <person name="Takenaka M."/>
            <person name="Takezawa D."/>
            <person name="Tomogane H."/>
            <person name="Tsuzuki M."/>
            <person name="Ueda T."/>
            <person name="Umeda M."/>
            <person name="Ward J.M."/>
            <person name="Watanabe Y."/>
            <person name="Yazaki K."/>
            <person name="Yokoyama R."/>
            <person name="Yoshitake Y."/>
            <person name="Yotsui I."/>
            <person name="Zachgo S."/>
            <person name="Schmutz J."/>
        </authorList>
    </citation>
    <scope>NUCLEOTIDE SEQUENCE [LARGE SCALE GENOMIC DNA]</scope>
    <source>
        <strain evidence="2">Tak-1</strain>
    </source>
</reference>
<organism evidence="1 2">
    <name type="scientific">Marchantia polymorpha</name>
    <name type="common">Common liverwort</name>
    <name type="synonym">Marchantia aquatica</name>
    <dbReference type="NCBI Taxonomy" id="3197"/>
    <lineage>
        <taxon>Eukaryota</taxon>
        <taxon>Viridiplantae</taxon>
        <taxon>Streptophyta</taxon>
        <taxon>Embryophyta</taxon>
        <taxon>Marchantiophyta</taxon>
        <taxon>Marchantiopsida</taxon>
        <taxon>Marchantiidae</taxon>
        <taxon>Marchantiales</taxon>
        <taxon>Marchantiaceae</taxon>
        <taxon>Marchantia</taxon>
    </lineage>
</organism>
<sequence length="94" mass="10966">MSPREKYLLLKFTLEALWILPVPKVPDGGTVLVERQDRLFAEVNILHEIERNSVRICEYRLTIPEWASQPLVGSHELHSSRSRILRLIRVFSSD</sequence>
<proteinExistence type="predicted"/>